<feature type="region of interest" description="Disordered" evidence="1">
    <location>
        <begin position="77"/>
        <end position="105"/>
    </location>
</feature>
<evidence type="ECO:0000313" key="2">
    <source>
        <dbReference type="EMBL" id="KAL3265330.1"/>
    </source>
</evidence>
<feature type="region of interest" description="Disordered" evidence="1">
    <location>
        <begin position="118"/>
        <end position="156"/>
    </location>
</feature>
<dbReference type="AlphaFoldDB" id="A0ABD2MFZ8"/>
<name>A0ABD2MFZ8_9CUCU</name>
<dbReference type="Proteomes" id="UP001516400">
    <property type="component" value="Unassembled WGS sequence"/>
</dbReference>
<accession>A0ABD2MFZ8</accession>
<reference evidence="2 3" key="1">
    <citation type="journal article" date="2021" name="BMC Biol.">
        <title>Horizontally acquired antibacterial genes associated with adaptive radiation of ladybird beetles.</title>
        <authorList>
            <person name="Li H.S."/>
            <person name="Tang X.F."/>
            <person name="Huang Y.H."/>
            <person name="Xu Z.Y."/>
            <person name="Chen M.L."/>
            <person name="Du X.Y."/>
            <person name="Qiu B.Y."/>
            <person name="Chen P.T."/>
            <person name="Zhang W."/>
            <person name="Slipinski A."/>
            <person name="Escalona H.E."/>
            <person name="Waterhouse R.M."/>
            <person name="Zwick A."/>
            <person name="Pang H."/>
        </authorList>
    </citation>
    <scope>NUCLEOTIDE SEQUENCE [LARGE SCALE GENOMIC DNA]</scope>
    <source>
        <strain evidence="2">SYSU2018</strain>
    </source>
</reference>
<protein>
    <submittedName>
        <fullName evidence="2">Uncharacterized protein</fullName>
    </submittedName>
</protein>
<gene>
    <name evidence="2" type="ORF">HHI36_009538</name>
</gene>
<evidence type="ECO:0000313" key="3">
    <source>
        <dbReference type="Proteomes" id="UP001516400"/>
    </source>
</evidence>
<keyword evidence="3" id="KW-1185">Reference proteome</keyword>
<evidence type="ECO:0000256" key="1">
    <source>
        <dbReference type="SAM" id="MobiDB-lite"/>
    </source>
</evidence>
<sequence length="228" mass="25190">MLACVCQPSDPNIFRKSPIPLGEDSLKITNKGVIPRPGRTVRLDAVITDAPTAKRTANSKPREWTICDLTIRESFANERDNIPKSPPSLNVRKTPPHEPNPVSSKSYIKWRDNVTRDEPPKVSISGAVVPKTSPNHHVSSKEILVPDPSNIDGNSRTTSATKIETGTFDSKQCKNSVKIDEVSVDCVIQCVEKMTLMIKEESDKNVQSGESSSLEQVRIIDEQVILVH</sequence>
<dbReference type="EMBL" id="JABFTP020000001">
    <property type="protein sequence ID" value="KAL3265330.1"/>
    <property type="molecule type" value="Genomic_DNA"/>
</dbReference>
<proteinExistence type="predicted"/>
<organism evidence="2 3">
    <name type="scientific">Cryptolaemus montrouzieri</name>
    <dbReference type="NCBI Taxonomy" id="559131"/>
    <lineage>
        <taxon>Eukaryota</taxon>
        <taxon>Metazoa</taxon>
        <taxon>Ecdysozoa</taxon>
        <taxon>Arthropoda</taxon>
        <taxon>Hexapoda</taxon>
        <taxon>Insecta</taxon>
        <taxon>Pterygota</taxon>
        <taxon>Neoptera</taxon>
        <taxon>Endopterygota</taxon>
        <taxon>Coleoptera</taxon>
        <taxon>Polyphaga</taxon>
        <taxon>Cucujiformia</taxon>
        <taxon>Coccinelloidea</taxon>
        <taxon>Coccinellidae</taxon>
        <taxon>Scymninae</taxon>
        <taxon>Scymnini</taxon>
        <taxon>Cryptolaemus</taxon>
    </lineage>
</organism>
<comment type="caution">
    <text evidence="2">The sequence shown here is derived from an EMBL/GenBank/DDBJ whole genome shotgun (WGS) entry which is preliminary data.</text>
</comment>